<dbReference type="InterPro" id="IPR036890">
    <property type="entry name" value="HATPase_C_sf"/>
</dbReference>
<dbReference type="InterPro" id="IPR003594">
    <property type="entry name" value="HATPase_dom"/>
</dbReference>
<dbReference type="InterPro" id="IPR011620">
    <property type="entry name" value="Sig_transdc_His_kinase_LytS_TM"/>
</dbReference>
<dbReference type="EC" id="2.7.13.3" evidence="3"/>
<feature type="transmembrane region" description="Helical" evidence="14">
    <location>
        <begin position="131"/>
        <end position="149"/>
    </location>
</feature>
<accession>A0A398BHC5</accession>
<dbReference type="PRINTS" id="PR00344">
    <property type="entry name" value="BCTRLSENSOR"/>
</dbReference>
<dbReference type="Pfam" id="PF02518">
    <property type="entry name" value="HATPase_c"/>
    <property type="match status" value="1"/>
</dbReference>
<evidence type="ECO:0000256" key="13">
    <source>
        <dbReference type="ARBA" id="ARBA00023136"/>
    </source>
</evidence>
<dbReference type="Pfam" id="PF00512">
    <property type="entry name" value="HisKA"/>
    <property type="match status" value="1"/>
</dbReference>
<keyword evidence="5" id="KW-0597">Phosphoprotein</keyword>
<evidence type="ECO:0000259" key="15">
    <source>
        <dbReference type="PROSITE" id="PS50109"/>
    </source>
</evidence>
<dbReference type="SUPFAM" id="SSF47384">
    <property type="entry name" value="Homodimeric domain of signal transducing histidine kinase"/>
    <property type="match status" value="1"/>
</dbReference>
<feature type="domain" description="Histidine kinase" evidence="15">
    <location>
        <begin position="208"/>
        <end position="413"/>
    </location>
</feature>
<dbReference type="InterPro" id="IPR005467">
    <property type="entry name" value="His_kinase_dom"/>
</dbReference>
<dbReference type="CDD" id="cd00082">
    <property type="entry name" value="HisKA"/>
    <property type="match status" value="1"/>
</dbReference>
<dbReference type="PANTHER" id="PTHR43065">
    <property type="entry name" value="SENSOR HISTIDINE KINASE"/>
    <property type="match status" value="1"/>
</dbReference>
<comment type="caution">
    <text evidence="16">The sequence shown here is derived from an EMBL/GenBank/DDBJ whole genome shotgun (WGS) entry which is preliminary data.</text>
</comment>
<keyword evidence="6" id="KW-0808">Transferase</keyword>
<evidence type="ECO:0000256" key="6">
    <source>
        <dbReference type="ARBA" id="ARBA00022679"/>
    </source>
</evidence>
<dbReference type="Gene3D" id="1.10.287.130">
    <property type="match status" value="1"/>
</dbReference>
<evidence type="ECO:0000256" key="9">
    <source>
        <dbReference type="ARBA" id="ARBA00022777"/>
    </source>
</evidence>
<dbReference type="Pfam" id="PF07694">
    <property type="entry name" value="5TM-5TMR_LYT"/>
    <property type="match status" value="1"/>
</dbReference>
<keyword evidence="4" id="KW-1003">Cell membrane</keyword>
<dbReference type="InterPro" id="IPR003661">
    <property type="entry name" value="HisK_dim/P_dom"/>
</dbReference>
<dbReference type="SUPFAM" id="SSF55874">
    <property type="entry name" value="ATPase domain of HSP90 chaperone/DNA topoisomerase II/histidine kinase"/>
    <property type="match status" value="1"/>
</dbReference>
<proteinExistence type="predicted"/>
<dbReference type="AlphaFoldDB" id="A0A398BHC5"/>
<feature type="transmembrane region" description="Helical" evidence="14">
    <location>
        <begin position="161"/>
        <end position="180"/>
    </location>
</feature>
<dbReference type="EMBL" id="QWVS01000005">
    <property type="protein sequence ID" value="RID88511.1"/>
    <property type="molecule type" value="Genomic_DNA"/>
</dbReference>
<keyword evidence="8" id="KW-0547">Nucleotide-binding</keyword>
<dbReference type="RefSeq" id="WP_119115852.1">
    <property type="nucleotide sequence ID" value="NZ_QWVS01000005.1"/>
</dbReference>
<dbReference type="GO" id="GO:0005524">
    <property type="term" value="F:ATP binding"/>
    <property type="evidence" value="ECO:0007669"/>
    <property type="project" value="UniProtKB-KW"/>
</dbReference>
<sequence length="432" mass="49119">MYAILINVLFLLVVLLITQHILEIYTKKLTRKLIKIYSFLAGLISIFFCMTFPFSVNEGFIVDIRIVPFIVASLYGGPLVSVGLYVFIVLYRFVIGVDLGFWGTILNYSVIPLLTFICFKRFIKSEITHKLLISSSVIIPHLSLGYFIYSNIFVSHTPIHITLLGNLIKVICIILFVLTLERIRMNYQIRNKIVDIEKMEILSHLSASISHEVRNGLTGAKGFMQLLKENESDFQKQKYIGIALGELERSEFIIRDFLTFAKPAPEKIEKINMEHFLNYIIELVSPISNMNSIKVKKSLSPFWVIGDRRIIQQAFLNIFKNAIEAMPNGGQLGISVKSHKDMYEISIEDTGVGMDSEQIERLGKPYFTTRGQKGTGLGMMVAYRVIEELNGKIKVTSQIGKGTTFTIYLPSSFHNSENVIIDPSVRNVEHNK</sequence>
<evidence type="ECO:0000256" key="3">
    <source>
        <dbReference type="ARBA" id="ARBA00012438"/>
    </source>
</evidence>
<gene>
    <name evidence="16" type="ORF">D1953_03860</name>
</gene>
<dbReference type="GO" id="GO:0005886">
    <property type="term" value="C:plasma membrane"/>
    <property type="evidence" value="ECO:0007669"/>
    <property type="project" value="UniProtKB-SubCell"/>
</dbReference>
<protein>
    <recommendedName>
        <fullName evidence="3">histidine kinase</fullName>
        <ecNumber evidence="3">2.7.13.3</ecNumber>
    </recommendedName>
</protein>
<keyword evidence="12" id="KW-0902">Two-component regulatory system</keyword>
<dbReference type="CDD" id="cd00075">
    <property type="entry name" value="HATPase"/>
    <property type="match status" value="1"/>
</dbReference>
<evidence type="ECO:0000256" key="2">
    <source>
        <dbReference type="ARBA" id="ARBA00004651"/>
    </source>
</evidence>
<dbReference type="GO" id="GO:0000155">
    <property type="term" value="F:phosphorelay sensor kinase activity"/>
    <property type="evidence" value="ECO:0007669"/>
    <property type="project" value="InterPro"/>
</dbReference>
<reference evidence="16 17" key="1">
    <citation type="submission" date="2018-08" db="EMBL/GenBank/DDBJ databases">
        <title>Bacillus jemisoniae sp. nov., Bacillus chryseoplanitiae sp. nov., Bacillus resnikiae sp. nov., and Bacillus frankliniae sp. nov., isolated from Viking spacecraft and associated surfaces.</title>
        <authorList>
            <person name="Seuylemezian A."/>
            <person name="Vaishampayan P."/>
        </authorList>
    </citation>
    <scope>NUCLEOTIDE SEQUENCE [LARGE SCALE GENOMIC DNA]</scope>
    <source>
        <strain evidence="16 17">MA001</strain>
    </source>
</reference>
<evidence type="ECO:0000256" key="4">
    <source>
        <dbReference type="ARBA" id="ARBA00022475"/>
    </source>
</evidence>
<keyword evidence="10" id="KW-0067">ATP-binding</keyword>
<keyword evidence="17" id="KW-1185">Reference proteome</keyword>
<feature type="transmembrane region" description="Helical" evidence="14">
    <location>
        <begin position="36"/>
        <end position="54"/>
    </location>
</feature>
<keyword evidence="7 14" id="KW-0812">Transmembrane</keyword>
<keyword evidence="13 14" id="KW-0472">Membrane</keyword>
<dbReference type="InterPro" id="IPR036097">
    <property type="entry name" value="HisK_dim/P_sf"/>
</dbReference>
<dbReference type="SMART" id="SM00387">
    <property type="entry name" value="HATPase_c"/>
    <property type="match status" value="1"/>
</dbReference>
<organism evidence="16 17">
    <name type="scientific">Peribacillus asahii</name>
    <dbReference type="NCBI Taxonomy" id="228899"/>
    <lineage>
        <taxon>Bacteria</taxon>
        <taxon>Bacillati</taxon>
        <taxon>Bacillota</taxon>
        <taxon>Bacilli</taxon>
        <taxon>Bacillales</taxon>
        <taxon>Bacillaceae</taxon>
        <taxon>Peribacillus</taxon>
    </lineage>
</organism>
<keyword evidence="11 14" id="KW-1133">Transmembrane helix</keyword>
<comment type="subcellular location">
    <subcellularLocation>
        <location evidence="2">Cell membrane</location>
        <topology evidence="2">Multi-pass membrane protein</topology>
    </subcellularLocation>
</comment>
<dbReference type="SMART" id="SM00388">
    <property type="entry name" value="HisKA"/>
    <property type="match status" value="1"/>
</dbReference>
<evidence type="ECO:0000256" key="14">
    <source>
        <dbReference type="SAM" id="Phobius"/>
    </source>
</evidence>
<keyword evidence="9 16" id="KW-0418">Kinase</keyword>
<name>A0A398BHC5_9BACI</name>
<evidence type="ECO:0000256" key="12">
    <source>
        <dbReference type="ARBA" id="ARBA00023012"/>
    </source>
</evidence>
<dbReference type="GO" id="GO:0071555">
    <property type="term" value="P:cell wall organization"/>
    <property type="evidence" value="ECO:0007669"/>
    <property type="project" value="InterPro"/>
</dbReference>
<evidence type="ECO:0000256" key="8">
    <source>
        <dbReference type="ARBA" id="ARBA00022741"/>
    </source>
</evidence>
<comment type="catalytic activity">
    <reaction evidence="1">
        <text>ATP + protein L-histidine = ADP + protein N-phospho-L-histidine.</text>
        <dbReference type="EC" id="2.7.13.3"/>
    </reaction>
</comment>
<evidence type="ECO:0000256" key="11">
    <source>
        <dbReference type="ARBA" id="ARBA00022989"/>
    </source>
</evidence>
<evidence type="ECO:0000313" key="16">
    <source>
        <dbReference type="EMBL" id="RID88511.1"/>
    </source>
</evidence>
<dbReference type="PANTHER" id="PTHR43065:SF46">
    <property type="entry name" value="C4-DICARBOXYLATE TRANSPORT SENSOR PROTEIN DCTB"/>
    <property type="match status" value="1"/>
</dbReference>
<feature type="transmembrane region" description="Helical" evidence="14">
    <location>
        <begin position="66"/>
        <end position="93"/>
    </location>
</feature>
<evidence type="ECO:0000313" key="17">
    <source>
        <dbReference type="Proteomes" id="UP000266016"/>
    </source>
</evidence>
<feature type="transmembrane region" description="Helical" evidence="14">
    <location>
        <begin position="99"/>
        <end position="119"/>
    </location>
</feature>
<evidence type="ECO:0000256" key="10">
    <source>
        <dbReference type="ARBA" id="ARBA00022840"/>
    </source>
</evidence>
<evidence type="ECO:0000256" key="1">
    <source>
        <dbReference type="ARBA" id="ARBA00000085"/>
    </source>
</evidence>
<dbReference type="PROSITE" id="PS50109">
    <property type="entry name" value="HIS_KIN"/>
    <property type="match status" value="1"/>
</dbReference>
<dbReference type="Gene3D" id="3.30.565.10">
    <property type="entry name" value="Histidine kinase-like ATPase, C-terminal domain"/>
    <property type="match status" value="1"/>
</dbReference>
<dbReference type="Proteomes" id="UP000266016">
    <property type="component" value="Unassembled WGS sequence"/>
</dbReference>
<evidence type="ECO:0000256" key="7">
    <source>
        <dbReference type="ARBA" id="ARBA00022692"/>
    </source>
</evidence>
<dbReference type="InterPro" id="IPR004358">
    <property type="entry name" value="Sig_transdc_His_kin-like_C"/>
</dbReference>
<evidence type="ECO:0000256" key="5">
    <source>
        <dbReference type="ARBA" id="ARBA00022553"/>
    </source>
</evidence>